<evidence type="ECO:0000256" key="3">
    <source>
        <dbReference type="SAM" id="MobiDB-lite"/>
    </source>
</evidence>
<dbReference type="Pfam" id="PF06719">
    <property type="entry name" value="AraC_N"/>
    <property type="match status" value="1"/>
</dbReference>
<dbReference type="GO" id="GO:0003700">
    <property type="term" value="F:DNA-binding transcription factor activity"/>
    <property type="evidence" value="ECO:0007669"/>
    <property type="project" value="InterPro"/>
</dbReference>
<dbReference type="GO" id="GO:0043565">
    <property type="term" value="F:sequence-specific DNA binding"/>
    <property type="evidence" value="ECO:0007669"/>
    <property type="project" value="InterPro"/>
</dbReference>
<name>F8FDY6_PAEMK</name>
<dbReference type="AlphaFoldDB" id="F8FDY6"/>
<dbReference type="SUPFAM" id="SSF46689">
    <property type="entry name" value="Homeodomain-like"/>
    <property type="match status" value="2"/>
</dbReference>
<evidence type="ECO:0000259" key="4">
    <source>
        <dbReference type="PROSITE" id="PS01124"/>
    </source>
</evidence>
<dbReference type="RefSeq" id="WP_013918339.1">
    <property type="nucleotide sequence ID" value="NC_015690.1"/>
</dbReference>
<dbReference type="InterPro" id="IPR009594">
    <property type="entry name" value="Tscrpt_reg_HTH_AraC_N"/>
</dbReference>
<feature type="region of interest" description="Disordered" evidence="3">
    <location>
        <begin position="122"/>
        <end position="141"/>
    </location>
</feature>
<evidence type="ECO:0000256" key="2">
    <source>
        <dbReference type="ARBA" id="ARBA00023163"/>
    </source>
</evidence>
<dbReference type="EMBL" id="CP002869">
    <property type="protein sequence ID" value="AEI43186.1"/>
    <property type="molecule type" value="Genomic_DNA"/>
</dbReference>
<accession>F8FDY6</accession>
<dbReference type="PATRIC" id="fig|1036673.3.peg.4284"/>
<reference evidence="6" key="1">
    <citation type="submission" date="2011-06" db="EMBL/GenBank/DDBJ databases">
        <title>Complete genome sequence of Paenibacillus mucilaginosus KNP414.</title>
        <authorList>
            <person name="Wang J."/>
            <person name="Hu S."/>
            <person name="Hu X."/>
            <person name="Zhang B."/>
            <person name="Dong D."/>
            <person name="Zhang S."/>
            <person name="Zhao K."/>
            <person name="Wu D."/>
        </authorList>
    </citation>
    <scope>NUCLEOTIDE SEQUENCE [LARGE SCALE GENOMIC DNA]</scope>
    <source>
        <strain evidence="6">KNP414</strain>
    </source>
</reference>
<dbReference type="InterPro" id="IPR018060">
    <property type="entry name" value="HTH_AraC"/>
</dbReference>
<evidence type="ECO:0000256" key="1">
    <source>
        <dbReference type="ARBA" id="ARBA00023015"/>
    </source>
</evidence>
<proteinExistence type="predicted"/>
<protein>
    <submittedName>
        <fullName evidence="5">AraC-like transcriptional regulator</fullName>
    </submittedName>
</protein>
<sequence length="312" mass="34395">MNPTVTPADLAALTQELAARIGRHAPCDGLHETAVPDLRFRRSSRASEPMHTVYAPSLCIIVQGAKSASLGEEIYRYDPASYLVTSVHLPVLAKVMEATPQVPYLSLQLNFSPDAILDLAQETARPESSPPGTGRGISVTPSTPPLLEAVLRLVKLLDTPEDIPVLAPLAHREILYRVLQGGQGALIRQFAVAGSQANLISKAIRLLHRDYDKPLHIEELAREIRMSPSALFKHFKKVTAMSPLQYQKAIRLQEARRLLLTETVEAADAGYRVGYESPSQFSREYARMFGRPPISDVRHLRETVLPTLSPTS</sequence>
<dbReference type="KEGG" id="pms:KNP414_04656"/>
<dbReference type="PANTHER" id="PTHR43436:SF1">
    <property type="entry name" value="TRANSCRIPTIONAL REGULATORY PROTEIN"/>
    <property type="match status" value="1"/>
</dbReference>
<dbReference type="HOGENOM" id="CLU_000445_100_0_9"/>
<dbReference type="PANTHER" id="PTHR43436">
    <property type="entry name" value="ARAC-FAMILY TRANSCRIPTIONAL REGULATOR"/>
    <property type="match status" value="1"/>
</dbReference>
<dbReference type="Gene3D" id="1.10.10.60">
    <property type="entry name" value="Homeodomain-like"/>
    <property type="match status" value="2"/>
</dbReference>
<feature type="domain" description="HTH araC/xylS-type" evidence="4">
    <location>
        <begin position="201"/>
        <end position="299"/>
    </location>
</feature>
<keyword evidence="1" id="KW-0805">Transcription regulation</keyword>
<dbReference type="Pfam" id="PF12833">
    <property type="entry name" value="HTH_18"/>
    <property type="match status" value="1"/>
</dbReference>
<reference evidence="5 6" key="2">
    <citation type="journal article" date="2013" name="Genome Announc.">
        <title>Genome Sequence of Growth-Improving Paenibacillus mucilaginosus Strain KNP414.</title>
        <authorList>
            <person name="Lu J.J."/>
            <person name="Wang J.F."/>
            <person name="Hu X.F."/>
        </authorList>
    </citation>
    <scope>NUCLEOTIDE SEQUENCE [LARGE SCALE GENOMIC DNA]</scope>
    <source>
        <strain evidence="5 6">KNP414</strain>
    </source>
</reference>
<evidence type="ECO:0000313" key="5">
    <source>
        <dbReference type="EMBL" id="AEI43186.1"/>
    </source>
</evidence>
<dbReference type="InterPro" id="IPR009057">
    <property type="entry name" value="Homeodomain-like_sf"/>
</dbReference>
<dbReference type="Proteomes" id="UP000006620">
    <property type="component" value="Chromosome"/>
</dbReference>
<dbReference type="PROSITE" id="PS01124">
    <property type="entry name" value="HTH_ARAC_FAMILY_2"/>
    <property type="match status" value="1"/>
</dbReference>
<organism evidence="5 6">
    <name type="scientific">Paenibacillus mucilaginosus (strain KNP414)</name>
    <dbReference type="NCBI Taxonomy" id="1036673"/>
    <lineage>
        <taxon>Bacteria</taxon>
        <taxon>Bacillati</taxon>
        <taxon>Bacillota</taxon>
        <taxon>Bacilli</taxon>
        <taxon>Bacillales</taxon>
        <taxon>Paenibacillaceae</taxon>
        <taxon>Paenibacillus</taxon>
    </lineage>
</organism>
<evidence type="ECO:0000313" key="6">
    <source>
        <dbReference type="Proteomes" id="UP000006620"/>
    </source>
</evidence>
<gene>
    <name evidence="5" type="ordered locus">KNP414_04656</name>
</gene>
<keyword evidence="2" id="KW-0804">Transcription</keyword>
<dbReference type="SMART" id="SM00342">
    <property type="entry name" value="HTH_ARAC"/>
    <property type="match status" value="1"/>
</dbReference>